<feature type="compositionally biased region" description="Basic and acidic residues" evidence="6">
    <location>
        <begin position="514"/>
        <end position="527"/>
    </location>
</feature>
<feature type="transmembrane region" description="Helical" evidence="7">
    <location>
        <begin position="193"/>
        <end position="216"/>
    </location>
</feature>
<evidence type="ECO:0000256" key="5">
    <source>
        <dbReference type="ARBA" id="ARBA00023136"/>
    </source>
</evidence>
<reference evidence="10" key="1">
    <citation type="submission" date="2024-06" db="EMBL/GenBank/DDBJ databases">
        <title>Multi-omics analyses provide insights into the biosynthesis of the anticancer antibiotic pleurotin in Hohenbuehelia grisea.</title>
        <authorList>
            <person name="Weaver J.A."/>
            <person name="Alberti F."/>
        </authorList>
    </citation>
    <scope>NUCLEOTIDE SEQUENCE [LARGE SCALE GENOMIC DNA]</scope>
    <source>
        <strain evidence="10">T-177</strain>
    </source>
</reference>
<proteinExistence type="predicted"/>
<dbReference type="InterPro" id="IPR020846">
    <property type="entry name" value="MFS_dom"/>
</dbReference>
<feature type="transmembrane region" description="Helical" evidence="7">
    <location>
        <begin position="393"/>
        <end position="414"/>
    </location>
</feature>
<dbReference type="PROSITE" id="PS50850">
    <property type="entry name" value="MFS"/>
    <property type="match status" value="1"/>
</dbReference>
<evidence type="ECO:0000256" key="2">
    <source>
        <dbReference type="ARBA" id="ARBA00022448"/>
    </source>
</evidence>
<gene>
    <name evidence="9" type="ORF">HGRIS_000498</name>
</gene>
<keyword evidence="2" id="KW-0813">Transport</keyword>
<dbReference type="PANTHER" id="PTHR42718:SF9">
    <property type="entry name" value="MAJOR FACILITATOR SUPERFAMILY MULTIDRUG TRANSPORTER MFSC"/>
    <property type="match status" value="1"/>
</dbReference>
<keyword evidence="4 7" id="KW-1133">Transmembrane helix</keyword>
<evidence type="ECO:0000313" key="10">
    <source>
        <dbReference type="Proteomes" id="UP001556367"/>
    </source>
</evidence>
<feature type="transmembrane region" description="Helical" evidence="7">
    <location>
        <begin position="129"/>
        <end position="151"/>
    </location>
</feature>
<dbReference type="PANTHER" id="PTHR42718">
    <property type="entry name" value="MAJOR FACILITATOR SUPERFAMILY MULTIDRUG TRANSPORTER MFSC"/>
    <property type="match status" value="1"/>
</dbReference>
<evidence type="ECO:0000256" key="1">
    <source>
        <dbReference type="ARBA" id="ARBA00004141"/>
    </source>
</evidence>
<dbReference type="Proteomes" id="UP001556367">
    <property type="component" value="Unassembled WGS sequence"/>
</dbReference>
<organism evidence="9 10">
    <name type="scientific">Hohenbuehelia grisea</name>
    <dbReference type="NCBI Taxonomy" id="104357"/>
    <lineage>
        <taxon>Eukaryota</taxon>
        <taxon>Fungi</taxon>
        <taxon>Dikarya</taxon>
        <taxon>Basidiomycota</taxon>
        <taxon>Agaricomycotina</taxon>
        <taxon>Agaricomycetes</taxon>
        <taxon>Agaricomycetidae</taxon>
        <taxon>Agaricales</taxon>
        <taxon>Pleurotineae</taxon>
        <taxon>Pleurotaceae</taxon>
        <taxon>Hohenbuehelia</taxon>
    </lineage>
</organism>
<dbReference type="InterPro" id="IPR011701">
    <property type="entry name" value="MFS"/>
</dbReference>
<feature type="transmembrane region" description="Helical" evidence="7">
    <location>
        <begin position="466"/>
        <end position="486"/>
    </location>
</feature>
<evidence type="ECO:0000313" key="9">
    <source>
        <dbReference type="EMBL" id="KAL0958356.1"/>
    </source>
</evidence>
<comment type="caution">
    <text evidence="9">The sequence shown here is derived from an EMBL/GenBank/DDBJ whole genome shotgun (WGS) entry which is preliminary data.</text>
</comment>
<feature type="domain" description="Major facilitator superfamily (MFS) profile" evidence="8">
    <location>
        <begin position="37"/>
        <end position="490"/>
    </location>
</feature>
<dbReference type="SUPFAM" id="SSF103473">
    <property type="entry name" value="MFS general substrate transporter"/>
    <property type="match status" value="1"/>
</dbReference>
<feature type="region of interest" description="Disordered" evidence="6">
    <location>
        <begin position="506"/>
        <end position="527"/>
    </location>
</feature>
<dbReference type="Gene3D" id="1.20.1250.20">
    <property type="entry name" value="MFS general substrate transporter like domains"/>
    <property type="match status" value="2"/>
</dbReference>
<keyword evidence="10" id="KW-1185">Reference proteome</keyword>
<dbReference type="Pfam" id="PF07690">
    <property type="entry name" value="MFS_1"/>
    <property type="match status" value="1"/>
</dbReference>
<feature type="transmembrane region" description="Helical" evidence="7">
    <location>
        <begin position="102"/>
        <end position="123"/>
    </location>
</feature>
<feature type="transmembrane region" description="Helical" evidence="7">
    <location>
        <begin position="35"/>
        <end position="59"/>
    </location>
</feature>
<feature type="transmembrane region" description="Helical" evidence="7">
    <location>
        <begin position="260"/>
        <end position="277"/>
    </location>
</feature>
<comment type="subcellular location">
    <subcellularLocation>
        <location evidence="1">Membrane</location>
        <topology evidence="1">Multi-pass membrane protein</topology>
    </subcellularLocation>
</comment>
<feature type="transmembrane region" description="Helical" evidence="7">
    <location>
        <begin position="74"/>
        <end position="95"/>
    </location>
</feature>
<protein>
    <recommendedName>
        <fullName evidence="8">Major facilitator superfamily (MFS) profile domain-containing protein</fullName>
    </recommendedName>
</protein>
<evidence type="ECO:0000256" key="4">
    <source>
        <dbReference type="ARBA" id="ARBA00022989"/>
    </source>
</evidence>
<sequence length="527" mass="57478">MSEVTVNVAPADKATNPVSHSLPPPQSWWLRMRKWLFLALFCLAQFLETFNASAIYVALPSINRALSLSPEEDTWLIAVYTLTFASFMLMCGRICDVYNPKLVFVLGCLLFGVTSLIFGFVRVTIVSLVLRAFTGVAAAMMSPSALHLIILNFTDETQRATAIGFFGATAGIGNVLGLILGAIIVQFTTWQWLFWFSAIASLVVGVVAFITIPNAGSDEEHREKPTDIDFIGVGSLTSALILLIFAITSGSSTSWDSPRFIAPLIIFFLLVAGFVYYEAKIPEHKAVMPPSMWRIPAFAVLMVTALFPFLCFSCIFFFFTSYWQDHYGWGILSAGTHFLPIGVTFLLTMPLASRLPDRMPTRWILVLGNGCISISAAILAFADRPGRYWSYNFPAFLIGTWGVSMTFAGVNIMVFRVTPASMAGTVGAIFTAALQLGTAIGIPVISAIQLAVDAPRASPDFTGRSVAFWVVFGIGITLTILAGVFYPRKLANTQIDASLKPVNIEEAAGAHAPPPDRKEEEKKTVIK</sequence>
<feature type="transmembrane region" description="Helical" evidence="7">
    <location>
        <begin position="298"/>
        <end position="323"/>
    </location>
</feature>
<feature type="transmembrane region" description="Helical" evidence="7">
    <location>
        <begin position="228"/>
        <end position="248"/>
    </location>
</feature>
<feature type="transmembrane region" description="Helical" evidence="7">
    <location>
        <begin position="329"/>
        <end position="351"/>
    </location>
</feature>
<feature type="transmembrane region" description="Helical" evidence="7">
    <location>
        <begin position="426"/>
        <end position="446"/>
    </location>
</feature>
<feature type="transmembrane region" description="Helical" evidence="7">
    <location>
        <begin position="163"/>
        <end position="187"/>
    </location>
</feature>
<accession>A0ABR3JS13</accession>
<keyword evidence="5 7" id="KW-0472">Membrane</keyword>
<name>A0ABR3JS13_9AGAR</name>
<feature type="transmembrane region" description="Helical" evidence="7">
    <location>
        <begin position="363"/>
        <end position="381"/>
    </location>
</feature>
<evidence type="ECO:0000256" key="6">
    <source>
        <dbReference type="SAM" id="MobiDB-lite"/>
    </source>
</evidence>
<evidence type="ECO:0000259" key="8">
    <source>
        <dbReference type="PROSITE" id="PS50850"/>
    </source>
</evidence>
<evidence type="ECO:0000256" key="3">
    <source>
        <dbReference type="ARBA" id="ARBA00022692"/>
    </source>
</evidence>
<keyword evidence="3 7" id="KW-0812">Transmembrane</keyword>
<evidence type="ECO:0000256" key="7">
    <source>
        <dbReference type="SAM" id="Phobius"/>
    </source>
</evidence>
<dbReference type="EMBL" id="JASNQZ010000004">
    <property type="protein sequence ID" value="KAL0958356.1"/>
    <property type="molecule type" value="Genomic_DNA"/>
</dbReference>
<dbReference type="InterPro" id="IPR036259">
    <property type="entry name" value="MFS_trans_sf"/>
</dbReference>